<proteinExistence type="predicted"/>
<name>A0AA37RK26_9GAMM</name>
<evidence type="ECO:0000313" key="3">
    <source>
        <dbReference type="Proteomes" id="UP001161422"/>
    </source>
</evidence>
<keyword evidence="3" id="KW-1185">Reference proteome</keyword>
<dbReference type="Proteomes" id="UP001161422">
    <property type="component" value="Unassembled WGS sequence"/>
</dbReference>
<comment type="caution">
    <text evidence="2">The sequence shown here is derived from an EMBL/GenBank/DDBJ whole genome shotgun (WGS) entry which is preliminary data.</text>
</comment>
<keyword evidence="1" id="KW-0732">Signal</keyword>
<dbReference type="InterPro" id="IPR020080">
    <property type="entry name" value="OM_adhesin/peptidase_omptin"/>
</dbReference>
<reference evidence="2" key="2">
    <citation type="submission" date="2023-01" db="EMBL/GenBank/DDBJ databases">
        <title>Draft genome sequence of Paraferrimonas sedimenticola strain NBRC 101628.</title>
        <authorList>
            <person name="Sun Q."/>
            <person name="Mori K."/>
        </authorList>
    </citation>
    <scope>NUCLEOTIDE SEQUENCE</scope>
    <source>
        <strain evidence="2">NBRC 101628</strain>
    </source>
</reference>
<dbReference type="EMBL" id="BSNC01000001">
    <property type="protein sequence ID" value="GLP94715.1"/>
    <property type="molecule type" value="Genomic_DNA"/>
</dbReference>
<feature type="chain" id="PRO_5041235681" evidence="1">
    <location>
        <begin position="24"/>
        <end position="276"/>
    </location>
</feature>
<dbReference type="AlphaFoldDB" id="A0AA37RK26"/>
<sequence length="276" mass="31053">MSVKALNTLLVSVALLCTFAVEAAQVTVRAGGFYSKSNSSFQLNNQAAGSSRDLNLENQFDLPVREAVPLIALQLDFNNDHRLIADYQYLTRKEAGEFNGGPFTWRQNDTDYRANNGAFIASELTLEIASLSYGIPLWHENESMFGVSLGLHQMKVQFSLAGMQPLCPGQPCPTLGDTVSEKSKHPMVNLGLYGQYRLLRNFDLSATAKLYSIDTQNLDGRFFDLNAGVNLSFWKNFKAYVGYSYLEFESKMNFEQSRPQFNYRFFGPVATLAYRF</sequence>
<evidence type="ECO:0000313" key="2">
    <source>
        <dbReference type="EMBL" id="GLP94715.1"/>
    </source>
</evidence>
<feature type="signal peptide" evidence="1">
    <location>
        <begin position="1"/>
        <end position="23"/>
    </location>
</feature>
<evidence type="ECO:0000256" key="1">
    <source>
        <dbReference type="SAM" id="SignalP"/>
    </source>
</evidence>
<gene>
    <name evidence="2" type="ORF">GCM10007895_00210</name>
</gene>
<dbReference type="SUPFAM" id="SSF69917">
    <property type="entry name" value="OMPT-like"/>
    <property type="match status" value="1"/>
</dbReference>
<dbReference type="GO" id="GO:0004190">
    <property type="term" value="F:aspartic-type endopeptidase activity"/>
    <property type="evidence" value="ECO:0007669"/>
    <property type="project" value="InterPro"/>
</dbReference>
<accession>A0AA37RK26</accession>
<dbReference type="RefSeq" id="WP_095506087.1">
    <property type="nucleotide sequence ID" value="NZ_BSNC01000001.1"/>
</dbReference>
<protein>
    <submittedName>
        <fullName evidence="2">DUF481 domain-containing protein</fullName>
    </submittedName>
</protein>
<reference evidence="2" key="1">
    <citation type="journal article" date="2014" name="Int. J. Syst. Evol. Microbiol.">
        <title>Complete genome sequence of Corynebacterium casei LMG S-19264T (=DSM 44701T), isolated from a smear-ripened cheese.</title>
        <authorList>
            <consortium name="US DOE Joint Genome Institute (JGI-PGF)"/>
            <person name="Walter F."/>
            <person name="Albersmeier A."/>
            <person name="Kalinowski J."/>
            <person name="Ruckert C."/>
        </authorList>
    </citation>
    <scope>NUCLEOTIDE SEQUENCE</scope>
    <source>
        <strain evidence="2">NBRC 101628</strain>
    </source>
</reference>
<organism evidence="2 3">
    <name type="scientific">Paraferrimonas sedimenticola</name>
    <dbReference type="NCBI Taxonomy" id="375674"/>
    <lineage>
        <taxon>Bacteria</taxon>
        <taxon>Pseudomonadati</taxon>
        <taxon>Pseudomonadota</taxon>
        <taxon>Gammaproteobacteria</taxon>
        <taxon>Alteromonadales</taxon>
        <taxon>Ferrimonadaceae</taxon>
        <taxon>Paraferrimonas</taxon>
    </lineage>
</organism>